<dbReference type="PANTHER" id="PTHR46498:SF1">
    <property type="entry name" value="GTP-BINDING PROTEIN 8"/>
    <property type="match status" value="1"/>
</dbReference>
<dbReference type="GO" id="GO:0016787">
    <property type="term" value="F:hydrolase activity"/>
    <property type="evidence" value="ECO:0007669"/>
    <property type="project" value="UniProtKB-KW"/>
</dbReference>
<keyword evidence="7" id="KW-1185">Reference proteome</keyword>
<dbReference type="SUPFAM" id="SSF52540">
    <property type="entry name" value="P-loop containing nucleoside triphosphate hydrolases"/>
    <property type="match status" value="1"/>
</dbReference>
<proteinExistence type="predicted"/>
<sequence length="238" mass="26152">MFKASIPRCFPKKTANFSNPFNHHSVSRFLAAASTQQSLPRIEDRPPEIIIAGRANVGKSTLVNAVLGRTSLASTSKQGGHTKTLNFYGVGPVPHKLVLVDAPGYGARGRPEWGRLFQHYITHREELKRIYILINGEHGVKDVDIGMLQMLNSICETSLQSNRPITLQAIVTKTDTIRSNAPTNIQQLKQAVFEAAPLCLPPIVTAATKGRFFGKDDVRWNMIEACGLGRIASNVTHT</sequence>
<protein>
    <submittedName>
        <fullName evidence="6">P-loop containing nucleoside triphosphate hydrolase protein</fullName>
    </submittedName>
</protein>
<dbReference type="EMBL" id="BPQB01000031">
    <property type="protein sequence ID" value="GJE93244.1"/>
    <property type="molecule type" value="Genomic_DNA"/>
</dbReference>
<dbReference type="Pfam" id="PF01926">
    <property type="entry name" value="MMR_HSR1"/>
    <property type="match status" value="1"/>
</dbReference>
<evidence type="ECO:0000256" key="1">
    <source>
        <dbReference type="ARBA" id="ARBA00022723"/>
    </source>
</evidence>
<keyword evidence="4" id="KW-0342">GTP-binding</keyword>
<organism evidence="6 7">
    <name type="scientific">Phanerochaete sordida</name>
    <dbReference type="NCBI Taxonomy" id="48140"/>
    <lineage>
        <taxon>Eukaryota</taxon>
        <taxon>Fungi</taxon>
        <taxon>Dikarya</taxon>
        <taxon>Basidiomycota</taxon>
        <taxon>Agaricomycotina</taxon>
        <taxon>Agaricomycetes</taxon>
        <taxon>Polyporales</taxon>
        <taxon>Phanerochaetaceae</taxon>
        <taxon>Phanerochaete</taxon>
    </lineage>
</organism>
<evidence type="ECO:0000259" key="5">
    <source>
        <dbReference type="PROSITE" id="PS51706"/>
    </source>
</evidence>
<keyword evidence="1" id="KW-0479">Metal-binding</keyword>
<gene>
    <name evidence="6" type="ORF">PsYK624_094030</name>
</gene>
<dbReference type="Gene3D" id="3.40.50.300">
    <property type="entry name" value="P-loop containing nucleotide triphosphate hydrolases"/>
    <property type="match status" value="1"/>
</dbReference>
<evidence type="ECO:0000313" key="7">
    <source>
        <dbReference type="Proteomes" id="UP000703269"/>
    </source>
</evidence>
<dbReference type="PANTHER" id="PTHR46498">
    <property type="entry name" value="GTP-BINDING PROTEIN 8"/>
    <property type="match status" value="1"/>
</dbReference>
<keyword evidence="3" id="KW-0460">Magnesium</keyword>
<accession>A0A9P3GGI2</accession>
<dbReference type="InterPro" id="IPR052279">
    <property type="entry name" value="EngB_GTPase"/>
</dbReference>
<evidence type="ECO:0000313" key="6">
    <source>
        <dbReference type="EMBL" id="GJE93244.1"/>
    </source>
</evidence>
<dbReference type="CDD" id="cd01876">
    <property type="entry name" value="YihA_EngB"/>
    <property type="match status" value="1"/>
</dbReference>
<dbReference type="InterPro" id="IPR006073">
    <property type="entry name" value="GTP-bd"/>
</dbReference>
<dbReference type="InterPro" id="IPR027417">
    <property type="entry name" value="P-loop_NTPase"/>
</dbReference>
<dbReference type="Proteomes" id="UP000703269">
    <property type="component" value="Unassembled WGS sequence"/>
</dbReference>
<comment type="caution">
    <text evidence="6">The sequence shown here is derived from an EMBL/GenBank/DDBJ whole genome shotgun (WGS) entry which is preliminary data.</text>
</comment>
<dbReference type="OrthoDB" id="391988at2759"/>
<evidence type="ECO:0000256" key="3">
    <source>
        <dbReference type="ARBA" id="ARBA00022842"/>
    </source>
</evidence>
<dbReference type="InterPro" id="IPR030393">
    <property type="entry name" value="G_ENGB_dom"/>
</dbReference>
<dbReference type="GO" id="GO:0046872">
    <property type="term" value="F:metal ion binding"/>
    <property type="evidence" value="ECO:0007669"/>
    <property type="project" value="UniProtKB-KW"/>
</dbReference>
<name>A0A9P3GGI2_9APHY</name>
<keyword evidence="2" id="KW-0547">Nucleotide-binding</keyword>
<reference evidence="6 7" key="1">
    <citation type="submission" date="2021-08" db="EMBL/GenBank/DDBJ databases">
        <title>Draft Genome Sequence of Phanerochaete sordida strain YK-624.</title>
        <authorList>
            <person name="Mori T."/>
            <person name="Dohra H."/>
            <person name="Suzuki T."/>
            <person name="Kawagishi H."/>
            <person name="Hirai H."/>
        </authorList>
    </citation>
    <scope>NUCLEOTIDE SEQUENCE [LARGE SCALE GENOMIC DNA]</scope>
    <source>
        <strain evidence="6 7">YK-624</strain>
    </source>
</reference>
<dbReference type="GO" id="GO:0005739">
    <property type="term" value="C:mitochondrion"/>
    <property type="evidence" value="ECO:0007669"/>
    <property type="project" value="TreeGrafter"/>
</dbReference>
<feature type="domain" description="EngB-type G" evidence="5">
    <location>
        <begin position="45"/>
        <end position="228"/>
    </location>
</feature>
<dbReference type="GO" id="GO:0005525">
    <property type="term" value="F:GTP binding"/>
    <property type="evidence" value="ECO:0007669"/>
    <property type="project" value="UniProtKB-KW"/>
</dbReference>
<evidence type="ECO:0000256" key="2">
    <source>
        <dbReference type="ARBA" id="ARBA00022741"/>
    </source>
</evidence>
<keyword evidence="6" id="KW-0378">Hydrolase</keyword>
<dbReference type="AlphaFoldDB" id="A0A9P3GGI2"/>
<dbReference type="PROSITE" id="PS51706">
    <property type="entry name" value="G_ENGB"/>
    <property type="match status" value="1"/>
</dbReference>
<evidence type="ECO:0000256" key="4">
    <source>
        <dbReference type="ARBA" id="ARBA00023134"/>
    </source>
</evidence>